<gene>
    <name evidence="2" type="ORF">LTR24_007970</name>
</gene>
<proteinExistence type="predicted"/>
<dbReference type="Proteomes" id="UP001345013">
    <property type="component" value="Unassembled WGS sequence"/>
</dbReference>
<evidence type="ECO:0000313" key="2">
    <source>
        <dbReference type="EMBL" id="KAK5082533.1"/>
    </source>
</evidence>
<keyword evidence="3" id="KW-1185">Reference proteome</keyword>
<reference evidence="2 3" key="1">
    <citation type="submission" date="2023-08" db="EMBL/GenBank/DDBJ databases">
        <title>Black Yeasts Isolated from many extreme environments.</title>
        <authorList>
            <person name="Coleine C."/>
            <person name="Stajich J.E."/>
            <person name="Selbmann L."/>
        </authorList>
    </citation>
    <scope>NUCLEOTIDE SEQUENCE [LARGE SCALE GENOMIC DNA]</scope>
    <source>
        <strain evidence="2 3">CCFEE 5885</strain>
    </source>
</reference>
<evidence type="ECO:0000313" key="3">
    <source>
        <dbReference type="Proteomes" id="UP001345013"/>
    </source>
</evidence>
<feature type="compositionally biased region" description="Basic and acidic residues" evidence="1">
    <location>
        <begin position="57"/>
        <end position="76"/>
    </location>
</feature>
<evidence type="ECO:0000256" key="1">
    <source>
        <dbReference type="SAM" id="MobiDB-lite"/>
    </source>
</evidence>
<sequence>MPSHASEETAPSGLTDKVAQESSDSNASNHPIHDENKGPVEQAFNTGRAGGPQKPDNMPEAKSKEELKAKASEMNK</sequence>
<protein>
    <recommendedName>
        <fullName evidence="4">Conidiation-specific protein 6</fullName>
    </recommendedName>
</protein>
<feature type="compositionally biased region" description="Polar residues" evidence="1">
    <location>
        <begin position="20"/>
        <end position="29"/>
    </location>
</feature>
<evidence type="ECO:0008006" key="4">
    <source>
        <dbReference type="Google" id="ProtNLM"/>
    </source>
</evidence>
<name>A0ABR0K1C8_9EURO</name>
<dbReference type="EMBL" id="JAVRRG010000128">
    <property type="protein sequence ID" value="KAK5082533.1"/>
    <property type="molecule type" value="Genomic_DNA"/>
</dbReference>
<comment type="caution">
    <text evidence="2">The sequence shown here is derived from an EMBL/GenBank/DDBJ whole genome shotgun (WGS) entry which is preliminary data.</text>
</comment>
<accession>A0ABR0K1C8</accession>
<feature type="region of interest" description="Disordered" evidence="1">
    <location>
        <begin position="1"/>
        <end position="76"/>
    </location>
</feature>
<organism evidence="2 3">
    <name type="scientific">Lithohypha guttulata</name>
    <dbReference type="NCBI Taxonomy" id="1690604"/>
    <lineage>
        <taxon>Eukaryota</taxon>
        <taxon>Fungi</taxon>
        <taxon>Dikarya</taxon>
        <taxon>Ascomycota</taxon>
        <taxon>Pezizomycotina</taxon>
        <taxon>Eurotiomycetes</taxon>
        <taxon>Chaetothyriomycetidae</taxon>
        <taxon>Chaetothyriales</taxon>
        <taxon>Trichomeriaceae</taxon>
        <taxon>Lithohypha</taxon>
    </lineage>
</organism>